<gene>
    <name evidence="1" type="ORF">TRFO_08490</name>
    <name evidence="2" type="ORF">TRFO_08492</name>
    <name evidence="3" type="ORF">TRFO_08494</name>
    <name evidence="4" type="ORF">TRFO_43219</name>
</gene>
<reference evidence="5" key="1">
    <citation type="submission" date="2016-10" db="EMBL/GenBank/DDBJ databases">
        <authorList>
            <person name="Benchimol M."/>
            <person name="Almeida L.G."/>
            <person name="Vasconcelos A.T."/>
            <person name="Perreira-Neves A."/>
            <person name="Rosa I.A."/>
            <person name="Tasca T."/>
            <person name="Bogo M.R."/>
            <person name="de Souza W."/>
        </authorList>
    </citation>
    <scope>NUCLEOTIDE SEQUENCE [LARGE SCALE GENOMIC DNA]</scope>
    <source>
        <strain evidence="5">K</strain>
    </source>
</reference>
<sequence>MKSSNHSDKIIYERFGANDDVGGDVSVFTFDLTVDKQINEYIEDSDDVPKEIIDVKYMEDGSIQFLTFWFYSQKESWLPAEYAKKLCPDLVTEFFARKLTSILNIGDVYH</sequence>
<dbReference type="InterPro" id="IPR016197">
    <property type="entry name" value="Chromo-like_dom_sf"/>
</dbReference>
<dbReference type="Proteomes" id="UP000179807">
    <property type="component" value="Unassembled WGS sequence"/>
</dbReference>
<evidence type="ECO:0000313" key="4">
    <source>
        <dbReference type="EMBL" id="OHT13893.1"/>
    </source>
</evidence>
<evidence type="ECO:0000313" key="2">
    <source>
        <dbReference type="EMBL" id="OHS99244.1"/>
    </source>
</evidence>
<dbReference type="VEuPathDB" id="TrichDB:TRFO_08492"/>
<name>A0A1J4JJA9_9EUKA</name>
<reference evidence="1" key="2">
    <citation type="submission" date="2016-10" db="EMBL/GenBank/DDBJ databases">
        <authorList>
            <person name="de Groot N.N."/>
        </authorList>
    </citation>
    <scope>NUCLEOTIDE SEQUENCE [LARGE SCALE GENOMIC DNA]</scope>
    <source>
        <strain evidence="1">K</strain>
    </source>
</reference>
<comment type="caution">
    <text evidence="1">The sequence shown here is derived from an EMBL/GenBank/DDBJ whole genome shotgun (WGS) entry which is preliminary data.</text>
</comment>
<dbReference type="RefSeq" id="XP_068352379.1">
    <property type="nucleotide sequence ID" value="XM_068494318.1"/>
</dbReference>
<dbReference type="SUPFAM" id="SSF54160">
    <property type="entry name" value="Chromo domain-like"/>
    <property type="match status" value="1"/>
</dbReference>
<keyword evidence="5" id="KW-1185">Reference proteome</keyword>
<protein>
    <recommendedName>
        <fullName evidence="6">Chromo domain-containing protein</fullName>
    </recommendedName>
</protein>
<dbReference type="VEuPathDB" id="TrichDB:TRFO_08494"/>
<evidence type="ECO:0000313" key="3">
    <source>
        <dbReference type="EMBL" id="OHS99246.1"/>
    </source>
</evidence>
<dbReference type="VEuPathDB" id="TrichDB:TRFO_08490"/>
<dbReference type="GeneID" id="94829022"/>
<dbReference type="Gene3D" id="2.40.50.40">
    <property type="match status" value="1"/>
</dbReference>
<dbReference type="EMBL" id="MLAK01001015">
    <property type="protein sequence ID" value="OHS99242.1"/>
    <property type="molecule type" value="Genomic_DNA"/>
</dbReference>
<dbReference type="EMBL" id="MLAK01001015">
    <property type="protein sequence ID" value="OHS99246.1"/>
    <property type="molecule type" value="Genomic_DNA"/>
</dbReference>
<dbReference type="EMBL" id="MLAK01000454">
    <property type="protein sequence ID" value="OHT13893.1"/>
    <property type="molecule type" value="Genomic_DNA"/>
</dbReference>
<dbReference type="AlphaFoldDB" id="A0A1J4JJA9"/>
<evidence type="ECO:0000313" key="5">
    <source>
        <dbReference type="Proteomes" id="UP000179807"/>
    </source>
</evidence>
<organism evidence="1 5">
    <name type="scientific">Tritrichomonas foetus</name>
    <dbReference type="NCBI Taxonomy" id="1144522"/>
    <lineage>
        <taxon>Eukaryota</taxon>
        <taxon>Metamonada</taxon>
        <taxon>Parabasalia</taxon>
        <taxon>Tritrichomonadida</taxon>
        <taxon>Tritrichomonadidae</taxon>
        <taxon>Tritrichomonas</taxon>
    </lineage>
</organism>
<dbReference type="VEuPathDB" id="TrichDB:TRFO_43219"/>
<proteinExistence type="predicted"/>
<evidence type="ECO:0000313" key="1">
    <source>
        <dbReference type="EMBL" id="OHS99242.1"/>
    </source>
</evidence>
<accession>A0A1J4JJA9</accession>
<dbReference type="EMBL" id="MLAK01001015">
    <property type="protein sequence ID" value="OHS99244.1"/>
    <property type="molecule type" value="Genomic_DNA"/>
</dbReference>
<evidence type="ECO:0008006" key="6">
    <source>
        <dbReference type="Google" id="ProtNLM"/>
    </source>
</evidence>